<accession>A0AAE5W6Z9</accession>
<dbReference type="Proteomes" id="UP000242704">
    <property type="component" value="Unassembled WGS sequence"/>
</dbReference>
<evidence type="ECO:0000313" key="3">
    <source>
        <dbReference type="Proteomes" id="UP000242704"/>
    </source>
</evidence>
<dbReference type="EMBL" id="PZBZ01000071">
    <property type="protein sequence ID" value="PTG11686.1"/>
    <property type="molecule type" value="Genomic_DNA"/>
</dbReference>
<dbReference type="RefSeq" id="WP_107360819.1">
    <property type="nucleotide sequence ID" value="NZ_JAHSUP010000001.1"/>
</dbReference>
<comment type="caution">
    <text evidence="2">The sequence shown here is derived from an EMBL/GenBank/DDBJ whole genome shotgun (WGS) entry which is preliminary data.</text>
</comment>
<dbReference type="Pfam" id="PF25606">
    <property type="entry name" value="SH3b_P2"/>
    <property type="match status" value="1"/>
</dbReference>
<dbReference type="AlphaFoldDB" id="A0AAE5W6Z9"/>
<dbReference type="InterPro" id="IPR057958">
    <property type="entry name" value="SH3b_P2_dom"/>
</dbReference>
<name>A0AAE5W6Z9_STACR</name>
<sequence length="71" mass="8573">MDERSWINSGEWVPFDLVIKDVENKLWWVRFKYAAKGANQKDNFFMPIGKITEKEEKLLKEKALWEKLEVK</sequence>
<reference evidence="2 3" key="1">
    <citation type="journal article" date="2016" name="Front. Microbiol.">
        <title>Comprehensive Phylogenetic Analysis of Bovine Non-aureus Staphylococci Species Based on Whole-Genome Sequencing.</title>
        <authorList>
            <person name="Naushad S."/>
            <person name="Barkema H.W."/>
            <person name="Luby C."/>
            <person name="Condas L.A."/>
            <person name="Nobrega D.B."/>
            <person name="Carson D.A."/>
            <person name="De Buck J."/>
        </authorList>
    </citation>
    <scope>NUCLEOTIDE SEQUENCE [LARGE SCALE GENOMIC DNA]</scope>
    <source>
        <strain evidence="2 3">SNUC 505</strain>
    </source>
</reference>
<proteinExistence type="predicted"/>
<evidence type="ECO:0000313" key="2">
    <source>
        <dbReference type="EMBL" id="PTG11686.1"/>
    </source>
</evidence>
<evidence type="ECO:0000259" key="1">
    <source>
        <dbReference type="Pfam" id="PF25606"/>
    </source>
</evidence>
<protein>
    <recommendedName>
        <fullName evidence="1">SH3b-P2 domain-containing protein</fullName>
    </recommendedName>
</protein>
<gene>
    <name evidence="2" type="ORF">BU653_10400</name>
</gene>
<feature type="domain" description="SH3b-P2" evidence="1">
    <location>
        <begin position="2"/>
        <end position="71"/>
    </location>
</feature>
<organism evidence="2 3">
    <name type="scientific">Staphylococcus chromogenes</name>
    <name type="common">Staphylococcus hyicus subsp. chromogenes</name>
    <dbReference type="NCBI Taxonomy" id="46126"/>
    <lineage>
        <taxon>Bacteria</taxon>
        <taxon>Bacillati</taxon>
        <taxon>Bacillota</taxon>
        <taxon>Bacilli</taxon>
        <taxon>Bacillales</taxon>
        <taxon>Staphylococcaceae</taxon>
        <taxon>Staphylococcus</taxon>
    </lineage>
</organism>